<gene>
    <name evidence="1" type="ORF">S01H1_16029</name>
</gene>
<comment type="caution">
    <text evidence="1">The sequence shown here is derived from an EMBL/GenBank/DDBJ whole genome shotgun (WGS) entry which is preliminary data.</text>
</comment>
<sequence>MKVEKDARGYDRVKWESVLNGWTETIDRIKIEKGWIYRYGKLGRDTNEYSICWVPE</sequence>
<dbReference type="EMBL" id="BARS01008399">
    <property type="protein sequence ID" value="GAF78259.1"/>
    <property type="molecule type" value="Genomic_DNA"/>
</dbReference>
<name>X0SB63_9ZZZZ</name>
<accession>X0SB63</accession>
<evidence type="ECO:0000313" key="1">
    <source>
        <dbReference type="EMBL" id="GAF78259.1"/>
    </source>
</evidence>
<dbReference type="AlphaFoldDB" id="X0SB63"/>
<reference evidence="1" key="1">
    <citation type="journal article" date="2014" name="Front. Microbiol.">
        <title>High frequency of phylogenetically diverse reductive dehalogenase-homologous genes in deep subseafloor sedimentary metagenomes.</title>
        <authorList>
            <person name="Kawai M."/>
            <person name="Futagami T."/>
            <person name="Toyoda A."/>
            <person name="Takaki Y."/>
            <person name="Nishi S."/>
            <person name="Hori S."/>
            <person name="Arai W."/>
            <person name="Tsubouchi T."/>
            <person name="Morono Y."/>
            <person name="Uchiyama I."/>
            <person name="Ito T."/>
            <person name="Fujiyama A."/>
            <person name="Inagaki F."/>
            <person name="Takami H."/>
        </authorList>
    </citation>
    <scope>NUCLEOTIDE SEQUENCE</scope>
    <source>
        <strain evidence="1">Expedition CK06-06</strain>
    </source>
</reference>
<organism evidence="1">
    <name type="scientific">marine sediment metagenome</name>
    <dbReference type="NCBI Taxonomy" id="412755"/>
    <lineage>
        <taxon>unclassified sequences</taxon>
        <taxon>metagenomes</taxon>
        <taxon>ecological metagenomes</taxon>
    </lineage>
</organism>
<proteinExistence type="predicted"/>
<protein>
    <submittedName>
        <fullName evidence="1">Uncharacterized protein</fullName>
    </submittedName>
</protein>